<proteinExistence type="predicted"/>
<feature type="transmembrane region" description="Helical" evidence="2">
    <location>
        <begin position="267"/>
        <end position="290"/>
    </location>
</feature>
<gene>
    <name evidence="4" type="ORF">QBC35DRAFT_457425</name>
</gene>
<organism evidence="4 5">
    <name type="scientific">Podospora australis</name>
    <dbReference type="NCBI Taxonomy" id="1536484"/>
    <lineage>
        <taxon>Eukaryota</taxon>
        <taxon>Fungi</taxon>
        <taxon>Dikarya</taxon>
        <taxon>Ascomycota</taxon>
        <taxon>Pezizomycotina</taxon>
        <taxon>Sordariomycetes</taxon>
        <taxon>Sordariomycetidae</taxon>
        <taxon>Sordariales</taxon>
        <taxon>Podosporaceae</taxon>
        <taxon>Podospora</taxon>
    </lineage>
</organism>
<keyword evidence="5" id="KW-1185">Reference proteome</keyword>
<reference evidence="4" key="2">
    <citation type="submission" date="2023-05" db="EMBL/GenBank/DDBJ databases">
        <authorList>
            <consortium name="Lawrence Berkeley National Laboratory"/>
            <person name="Steindorff A."/>
            <person name="Hensen N."/>
            <person name="Bonometti L."/>
            <person name="Westerberg I."/>
            <person name="Brannstrom I.O."/>
            <person name="Guillou S."/>
            <person name="Cros-Aarteil S."/>
            <person name="Calhoun S."/>
            <person name="Haridas S."/>
            <person name="Kuo A."/>
            <person name="Mondo S."/>
            <person name="Pangilinan J."/>
            <person name="Riley R."/>
            <person name="Labutti K."/>
            <person name="Andreopoulos B."/>
            <person name="Lipzen A."/>
            <person name="Chen C."/>
            <person name="Yanf M."/>
            <person name="Daum C."/>
            <person name="Ng V."/>
            <person name="Clum A."/>
            <person name="Ohm R."/>
            <person name="Martin F."/>
            <person name="Silar P."/>
            <person name="Natvig D."/>
            <person name="Lalanne C."/>
            <person name="Gautier V."/>
            <person name="Ament-Velasquez S.L."/>
            <person name="Kruys A."/>
            <person name="Hutchinson M.I."/>
            <person name="Powell A.J."/>
            <person name="Barry K."/>
            <person name="Miller A.N."/>
            <person name="Grigoriev I.V."/>
            <person name="Debuchy R."/>
            <person name="Gladieux P."/>
            <person name="Thoren M.H."/>
            <person name="Johannesson H."/>
        </authorList>
    </citation>
    <scope>NUCLEOTIDE SEQUENCE</scope>
    <source>
        <strain evidence="4">PSN309</strain>
    </source>
</reference>
<evidence type="ECO:0000256" key="3">
    <source>
        <dbReference type="SAM" id="SignalP"/>
    </source>
</evidence>
<evidence type="ECO:0000313" key="4">
    <source>
        <dbReference type="EMBL" id="KAK4182309.1"/>
    </source>
</evidence>
<reference evidence="4" key="1">
    <citation type="journal article" date="2023" name="Mol. Phylogenet. Evol.">
        <title>Genome-scale phylogeny and comparative genomics of the fungal order Sordariales.</title>
        <authorList>
            <person name="Hensen N."/>
            <person name="Bonometti L."/>
            <person name="Westerberg I."/>
            <person name="Brannstrom I.O."/>
            <person name="Guillou S."/>
            <person name="Cros-Aarteil S."/>
            <person name="Calhoun S."/>
            <person name="Haridas S."/>
            <person name="Kuo A."/>
            <person name="Mondo S."/>
            <person name="Pangilinan J."/>
            <person name="Riley R."/>
            <person name="LaButti K."/>
            <person name="Andreopoulos B."/>
            <person name="Lipzen A."/>
            <person name="Chen C."/>
            <person name="Yan M."/>
            <person name="Daum C."/>
            <person name="Ng V."/>
            <person name="Clum A."/>
            <person name="Steindorff A."/>
            <person name="Ohm R.A."/>
            <person name="Martin F."/>
            <person name="Silar P."/>
            <person name="Natvig D.O."/>
            <person name="Lalanne C."/>
            <person name="Gautier V."/>
            <person name="Ament-Velasquez S.L."/>
            <person name="Kruys A."/>
            <person name="Hutchinson M.I."/>
            <person name="Powell A.J."/>
            <person name="Barry K."/>
            <person name="Miller A.N."/>
            <person name="Grigoriev I.V."/>
            <person name="Debuchy R."/>
            <person name="Gladieux P."/>
            <person name="Hiltunen Thoren M."/>
            <person name="Johannesson H."/>
        </authorList>
    </citation>
    <scope>NUCLEOTIDE SEQUENCE</scope>
    <source>
        <strain evidence="4">PSN309</strain>
    </source>
</reference>
<keyword evidence="2" id="KW-0812">Transmembrane</keyword>
<sequence>MARLPILLSVLAHLQPALASAWTVTKHYVVTGSATSYPLGCSQTTDISNDDTYCTVYTTSATLLVNPTVTIPKEATPIRTSTSTSYYDDIEFVSLQLPTGIIAASDLIDPYSPRTRYTTSSNAKEWISYVVPMTWTAPASCPTPFTVATFRGVDIPSAVTDQITPTSTSTMVYSRGLYATETPYTTIALFLNPEALPTAALPDSMTMYDYTAMVQSCINPETHYTSYDSDSDDDDDYSSSRSSRKRCYSYSYSYSYRSGSCIDLDTIILIIAITIPTIFVLGFIESYFWFTRLMTGKSTLRLGTICWCLMSLWVLCITRSTHGRTQEDQKVLQERWKLIPAKERVKLWFKWGFRHKYPVELLGDFGLSGNNVVVVAEAGMVGVDGQQQQQPPAYPGAPVAEKKAGVVVQESGVVGVPAPPPVAHTTTAVSPVETVTAPSQGIVEGGPQVPGATQGSAPR</sequence>
<dbReference type="AlphaFoldDB" id="A0AAN6WIC0"/>
<evidence type="ECO:0000256" key="2">
    <source>
        <dbReference type="SAM" id="Phobius"/>
    </source>
</evidence>
<evidence type="ECO:0000256" key="1">
    <source>
        <dbReference type="SAM" id="MobiDB-lite"/>
    </source>
</evidence>
<feature type="region of interest" description="Disordered" evidence="1">
    <location>
        <begin position="438"/>
        <end position="459"/>
    </location>
</feature>
<name>A0AAN6WIC0_9PEZI</name>
<evidence type="ECO:0000313" key="5">
    <source>
        <dbReference type="Proteomes" id="UP001302126"/>
    </source>
</evidence>
<keyword evidence="2" id="KW-1133">Transmembrane helix</keyword>
<accession>A0AAN6WIC0</accession>
<feature type="chain" id="PRO_5042869310" evidence="3">
    <location>
        <begin position="20"/>
        <end position="459"/>
    </location>
</feature>
<dbReference type="Proteomes" id="UP001302126">
    <property type="component" value="Unassembled WGS sequence"/>
</dbReference>
<dbReference type="EMBL" id="MU864685">
    <property type="protein sequence ID" value="KAK4182309.1"/>
    <property type="molecule type" value="Genomic_DNA"/>
</dbReference>
<keyword evidence="3" id="KW-0732">Signal</keyword>
<feature type="signal peptide" evidence="3">
    <location>
        <begin position="1"/>
        <end position="19"/>
    </location>
</feature>
<comment type="caution">
    <text evidence="4">The sequence shown here is derived from an EMBL/GenBank/DDBJ whole genome shotgun (WGS) entry which is preliminary data.</text>
</comment>
<keyword evidence="2" id="KW-0472">Membrane</keyword>
<protein>
    <submittedName>
        <fullName evidence="4">Uncharacterized protein</fullName>
    </submittedName>
</protein>